<evidence type="ECO:0000313" key="1">
    <source>
        <dbReference type="EMBL" id="VFK52287.1"/>
    </source>
</evidence>
<name>A0A450ZEV4_9GAMM</name>
<dbReference type="AlphaFoldDB" id="A0A450ZEV4"/>
<sequence length="47" mass="5427">MRSFNFELKEFHLPETICYLLKSFNFVVGSFQWAGGKMVEIIVGKNA</sequence>
<protein>
    <submittedName>
        <fullName evidence="1">Uncharacterized protein</fullName>
    </submittedName>
</protein>
<reference evidence="1" key="1">
    <citation type="submission" date="2019-02" db="EMBL/GenBank/DDBJ databases">
        <authorList>
            <person name="Gruber-Vodicka R. H."/>
            <person name="Seah K. B. B."/>
        </authorList>
    </citation>
    <scope>NUCLEOTIDE SEQUENCE</scope>
    <source>
        <strain evidence="1">BECK_BZ123</strain>
    </source>
</reference>
<organism evidence="1">
    <name type="scientific">Candidatus Kentrum sp. TC</name>
    <dbReference type="NCBI Taxonomy" id="2126339"/>
    <lineage>
        <taxon>Bacteria</taxon>
        <taxon>Pseudomonadati</taxon>
        <taxon>Pseudomonadota</taxon>
        <taxon>Gammaproteobacteria</taxon>
        <taxon>Candidatus Kentrum</taxon>
    </lineage>
</organism>
<accession>A0A450ZEV4</accession>
<proteinExistence type="predicted"/>
<dbReference type="EMBL" id="CAADFS010000164">
    <property type="protein sequence ID" value="VFK52287.1"/>
    <property type="molecule type" value="Genomic_DNA"/>
</dbReference>
<gene>
    <name evidence="1" type="ORF">BECKTC1821D_GA0114238_11642</name>
</gene>